<reference evidence="2" key="2">
    <citation type="submission" date="2020-11" db="EMBL/GenBank/DDBJ databases">
        <authorList>
            <person name="McCartney M.A."/>
            <person name="Auch B."/>
            <person name="Kono T."/>
            <person name="Mallez S."/>
            <person name="Becker A."/>
            <person name="Gohl D.M."/>
            <person name="Silverstein K.A.T."/>
            <person name="Koren S."/>
            <person name="Bechman K.B."/>
            <person name="Herman A."/>
            <person name="Abrahante J.E."/>
            <person name="Garbe J."/>
        </authorList>
    </citation>
    <scope>NUCLEOTIDE SEQUENCE</scope>
    <source>
        <strain evidence="2">Duluth1</strain>
        <tissue evidence="2">Whole animal</tissue>
    </source>
</reference>
<dbReference type="AlphaFoldDB" id="A0A9D4KVB7"/>
<dbReference type="EMBL" id="JAIWYP010000003">
    <property type="protein sequence ID" value="KAH3846802.1"/>
    <property type="molecule type" value="Genomic_DNA"/>
</dbReference>
<feature type="chain" id="PRO_5039281772" evidence="1">
    <location>
        <begin position="24"/>
        <end position="90"/>
    </location>
</feature>
<evidence type="ECO:0000313" key="3">
    <source>
        <dbReference type="Proteomes" id="UP000828390"/>
    </source>
</evidence>
<keyword evidence="1" id="KW-0732">Signal</keyword>
<organism evidence="2 3">
    <name type="scientific">Dreissena polymorpha</name>
    <name type="common">Zebra mussel</name>
    <name type="synonym">Mytilus polymorpha</name>
    <dbReference type="NCBI Taxonomy" id="45954"/>
    <lineage>
        <taxon>Eukaryota</taxon>
        <taxon>Metazoa</taxon>
        <taxon>Spiralia</taxon>
        <taxon>Lophotrochozoa</taxon>
        <taxon>Mollusca</taxon>
        <taxon>Bivalvia</taxon>
        <taxon>Autobranchia</taxon>
        <taxon>Heteroconchia</taxon>
        <taxon>Euheterodonta</taxon>
        <taxon>Imparidentia</taxon>
        <taxon>Neoheterodontei</taxon>
        <taxon>Myida</taxon>
        <taxon>Dreissenoidea</taxon>
        <taxon>Dreissenidae</taxon>
        <taxon>Dreissena</taxon>
    </lineage>
</organism>
<comment type="caution">
    <text evidence="2">The sequence shown here is derived from an EMBL/GenBank/DDBJ whole genome shotgun (WGS) entry which is preliminary data.</text>
</comment>
<dbReference type="Proteomes" id="UP000828390">
    <property type="component" value="Unassembled WGS sequence"/>
</dbReference>
<accession>A0A9D4KVB7</accession>
<name>A0A9D4KVB7_DREPO</name>
<proteinExistence type="predicted"/>
<keyword evidence="3" id="KW-1185">Reference proteome</keyword>
<reference evidence="2" key="1">
    <citation type="journal article" date="2019" name="bioRxiv">
        <title>The Genome of the Zebra Mussel, Dreissena polymorpha: A Resource for Invasive Species Research.</title>
        <authorList>
            <person name="McCartney M.A."/>
            <person name="Auch B."/>
            <person name="Kono T."/>
            <person name="Mallez S."/>
            <person name="Zhang Y."/>
            <person name="Obille A."/>
            <person name="Becker A."/>
            <person name="Abrahante J.E."/>
            <person name="Garbe J."/>
            <person name="Badalamenti J.P."/>
            <person name="Herman A."/>
            <person name="Mangelson H."/>
            <person name="Liachko I."/>
            <person name="Sullivan S."/>
            <person name="Sone E.D."/>
            <person name="Koren S."/>
            <person name="Silverstein K.A.T."/>
            <person name="Beckman K.B."/>
            <person name="Gohl D.M."/>
        </authorList>
    </citation>
    <scope>NUCLEOTIDE SEQUENCE</scope>
    <source>
        <strain evidence="2">Duluth1</strain>
        <tissue evidence="2">Whole animal</tissue>
    </source>
</reference>
<evidence type="ECO:0000313" key="2">
    <source>
        <dbReference type="EMBL" id="KAH3846802.1"/>
    </source>
</evidence>
<feature type="signal peptide" evidence="1">
    <location>
        <begin position="1"/>
        <end position="23"/>
    </location>
</feature>
<sequence>MLVELEMLLVIFACCVLHNFVLLQESDTEPEVDTFDKIDIYPPRQLEMVRPTEQQRRRCVLLPWNCDGLTSDMNSLLRYLCLCPCLIADK</sequence>
<gene>
    <name evidence="2" type="ORF">DPMN_089109</name>
</gene>
<evidence type="ECO:0000256" key="1">
    <source>
        <dbReference type="SAM" id="SignalP"/>
    </source>
</evidence>
<protein>
    <submittedName>
        <fullName evidence="2">Uncharacterized protein</fullName>
    </submittedName>
</protein>